<sequence length="253" mass="27529">MRTWSIIAWFGMASMTACASETSTSPSAEQEESELTTNRRSVSMTGAITNLDTKIPVTGVTVDAGFGNHRTVTDAQGAWTISRLPRFLPFTPELSADAFVHITLQEYVLLGDFARGGFELAPLARAQTSRGRLADYDPTKGVQHFTLINRGDCEDPSGGTIVVPPGSSAHVKYFKGGRLSDEPSISAHEDPQVYFYNVDLDKPLEYELVHPTCKLVPFPVKVGNVIYTGKMPVEAGGRLDGPLNGSFSRIFVR</sequence>
<evidence type="ECO:0000313" key="4">
    <source>
        <dbReference type="Proteomes" id="UP001374803"/>
    </source>
</evidence>
<dbReference type="RefSeq" id="WP_394835981.1">
    <property type="nucleotide sequence ID" value="NZ_CP089929.1"/>
</dbReference>
<dbReference type="Proteomes" id="UP001374803">
    <property type="component" value="Chromosome"/>
</dbReference>
<feature type="signal peptide" evidence="2">
    <location>
        <begin position="1"/>
        <end position="19"/>
    </location>
</feature>
<evidence type="ECO:0000256" key="1">
    <source>
        <dbReference type="SAM" id="MobiDB-lite"/>
    </source>
</evidence>
<feature type="chain" id="PRO_5045506668" description="Carboxypeptidase regulatory-like domain-containing protein" evidence="2">
    <location>
        <begin position="20"/>
        <end position="253"/>
    </location>
</feature>
<dbReference type="SUPFAM" id="SSF49464">
    <property type="entry name" value="Carboxypeptidase regulatory domain-like"/>
    <property type="match status" value="1"/>
</dbReference>
<name>A0ABZ2L6D1_9BACT</name>
<keyword evidence="4" id="KW-1185">Reference proteome</keyword>
<dbReference type="InterPro" id="IPR008969">
    <property type="entry name" value="CarboxyPept-like_regulatory"/>
</dbReference>
<reference evidence="3" key="1">
    <citation type="submission" date="2021-12" db="EMBL/GenBank/DDBJ databases">
        <title>Discovery of the Pendulisporaceae a myxobacterial family with distinct sporulation behavior and unique specialized metabolism.</title>
        <authorList>
            <person name="Garcia R."/>
            <person name="Popoff A."/>
            <person name="Bader C.D."/>
            <person name="Loehr J."/>
            <person name="Walesch S."/>
            <person name="Walt C."/>
            <person name="Boldt J."/>
            <person name="Bunk B."/>
            <person name="Haeckl F.J.F.P.J."/>
            <person name="Gunesch A.P."/>
            <person name="Birkelbach J."/>
            <person name="Nuebel U."/>
            <person name="Pietschmann T."/>
            <person name="Bach T."/>
            <person name="Mueller R."/>
        </authorList>
    </citation>
    <scope>NUCLEOTIDE SEQUENCE</scope>
    <source>
        <strain evidence="3">MSr11367</strain>
    </source>
</reference>
<evidence type="ECO:0000313" key="3">
    <source>
        <dbReference type="EMBL" id="WXB06335.1"/>
    </source>
</evidence>
<proteinExistence type="predicted"/>
<evidence type="ECO:0008006" key="5">
    <source>
        <dbReference type="Google" id="ProtNLM"/>
    </source>
</evidence>
<keyword evidence="2" id="KW-0732">Signal</keyword>
<dbReference type="PROSITE" id="PS51257">
    <property type="entry name" value="PROKAR_LIPOPROTEIN"/>
    <property type="match status" value="1"/>
</dbReference>
<evidence type="ECO:0000256" key="2">
    <source>
        <dbReference type="SAM" id="SignalP"/>
    </source>
</evidence>
<protein>
    <recommendedName>
        <fullName evidence="5">Carboxypeptidase regulatory-like domain-containing protein</fullName>
    </recommendedName>
</protein>
<accession>A0ABZ2L6D1</accession>
<gene>
    <name evidence="3" type="ORF">LVJ94_03625</name>
</gene>
<feature type="region of interest" description="Disordered" evidence="1">
    <location>
        <begin position="20"/>
        <end position="40"/>
    </location>
</feature>
<dbReference type="EMBL" id="CP089983">
    <property type="protein sequence ID" value="WXB06335.1"/>
    <property type="molecule type" value="Genomic_DNA"/>
</dbReference>
<organism evidence="3 4">
    <name type="scientific">Pendulispora rubella</name>
    <dbReference type="NCBI Taxonomy" id="2741070"/>
    <lineage>
        <taxon>Bacteria</taxon>
        <taxon>Pseudomonadati</taxon>
        <taxon>Myxococcota</taxon>
        <taxon>Myxococcia</taxon>
        <taxon>Myxococcales</taxon>
        <taxon>Sorangiineae</taxon>
        <taxon>Pendulisporaceae</taxon>
        <taxon>Pendulispora</taxon>
    </lineage>
</organism>